<evidence type="ECO:0000313" key="16">
    <source>
        <dbReference type="EMBL" id="SUB32161.1"/>
    </source>
</evidence>
<dbReference type="PRINTS" id="PR00175">
    <property type="entry name" value="NAALASMPORT"/>
</dbReference>
<keyword evidence="7" id="KW-0285">Flavoprotein</keyword>
<dbReference type="FunFam" id="3.50.50.60:FF:000020">
    <property type="entry name" value="D-amino acid dehydrogenase"/>
    <property type="match status" value="1"/>
</dbReference>
<dbReference type="Pfam" id="PF01266">
    <property type="entry name" value="DAO"/>
    <property type="match status" value="1"/>
</dbReference>
<evidence type="ECO:0000256" key="12">
    <source>
        <dbReference type="ARBA" id="ARBA00023136"/>
    </source>
</evidence>
<keyword evidence="11 16" id="KW-0560">Oxidoreductase</keyword>
<evidence type="ECO:0000256" key="11">
    <source>
        <dbReference type="ARBA" id="ARBA00023002"/>
    </source>
</evidence>
<dbReference type="Pfam" id="PF01235">
    <property type="entry name" value="Na_Ala_symp"/>
    <property type="match status" value="1"/>
</dbReference>
<reference evidence="16" key="1">
    <citation type="submission" date="2018-06" db="EMBL/GenBank/DDBJ databases">
        <authorList>
            <consortium name="Pathogen Informatics"/>
            <person name="Doyle S."/>
        </authorList>
    </citation>
    <scope>NUCLEOTIDE SEQUENCE [LARGE SCALE GENOMIC DNA]</scope>
    <source>
        <strain evidence="16">NCTC11421</strain>
    </source>
</reference>
<feature type="transmembrane region" description="Helical" evidence="14">
    <location>
        <begin position="6"/>
        <end position="28"/>
    </location>
</feature>
<evidence type="ECO:0000259" key="15">
    <source>
        <dbReference type="Pfam" id="PF01266"/>
    </source>
</evidence>
<dbReference type="GO" id="GO:0005886">
    <property type="term" value="C:plasma membrane"/>
    <property type="evidence" value="ECO:0007669"/>
    <property type="project" value="UniProtKB-SubCell"/>
</dbReference>
<proteinExistence type="inferred from homology"/>
<evidence type="ECO:0000256" key="1">
    <source>
        <dbReference type="ARBA" id="ARBA00001974"/>
    </source>
</evidence>
<evidence type="ECO:0000256" key="13">
    <source>
        <dbReference type="ARBA" id="ARBA00047884"/>
    </source>
</evidence>
<keyword evidence="10 14" id="KW-1133">Transmembrane helix</keyword>
<dbReference type="PANTHER" id="PTHR30330:SF3">
    <property type="entry name" value="TRANSCRIPTIONAL REGULATOR, LRP FAMILY"/>
    <property type="match status" value="1"/>
</dbReference>
<dbReference type="PANTHER" id="PTHR30330">
    <property type="entry name" value="AGSS FAMILY TRANSPORTER, SODIUM-ALANINE"/>
    <property type="match status" value="1"/>
</dbReference>
<keyword evidence="12 14" id="KW-0472">Membrane</keyword>
<evidence type="ECO:0000256" key="3">
    <source>
        <dbReference type="ARBA" id="ARBA00009261"/>
    </source>
</evidence>
<evidence type="ECO:0000256" key="8">
    <source>
        <dbReference type="ARBA" id="ARBA00022692"/>
    </source>
</evidence>
<feature type="transmembrane region" description="Helical" evidence="14">
    <location>
        <begin position="73"/>
        <end position="91"/>
    </location>
</feature>
<protein>
    <submittedName>
        <fullName evidence="16">D-amino acid dehydrogenase small subunit</fullName>
        <ecNumber evidence="16">1.4.99.6</ecNumber>
    </submittedName>
</protein>
<dbReference type="SUPFAM" id="SSF51905">
    <property type="entry name" value="FAD/NAD(P)-binding domain"/>
    <property type="match status" value="1"/>
</dbReference>
<dbReference type="InterPro" id="IPR001463">
    <property type="entry name" value="Na/Ala_symport"/>
</dbReference>
<evidence type="ECO:0000256" key="14">
    <source>
        <dbReference type="SAM" id="Phobius"/>
    </source>
</evidence>
<organism evidence="16">
    <name type="scientific">Neisseria gonorrhoeae</name>
    <dbReference type="NCBI Taxonomy" id="485"/>
    <lineage>
        <taxon>Bacteria</taxon>
        <taxon>Pseudomonadati</taxon>
        <taxon>Pseudomonadota</taxon>
        <taxon>Betaproteobacteria</taxon>
        <taxon>Neisseriales</taxon>
        <taxon>Neisseriaceae</taxon>
        <taxon>Neisseria</taxon>
    </lineage>
</organism>
<dbReference type="EMBL" id="UGRI01000002">
    <property type="protein sequence ID" value="SUB32161.1"/>
    <property type="molecule type" value="Genomic_DNA"/>
</dbReference>
<dbReference type="Gene3D" id="3.50.50.60">
    <property type="entry name" value="FAD/NAD(P)-binding domain"/>
    <property type="match status" value="1"/>
</dbReference>
<comment type="similarity">
    <text evidence="4">Belongs to the DadA oxidoreductase family.</text>
</comment>
<keyword evidence="6" id="KW-1003">Cell membrane</keyword>
<comment type="subcellular location">
    <subcellularLocation>
        <location evidence="2">Cell membrane</location>
        <topology evidence="2">Multi-pass membrane protein</topology>
    </subcellularLocation>
</comment>
<evidence type="ECO:0000256" key="7">
    <source>
        <dbReference type="ARBA" id="ARBA00022630"/>
    </source>
</evidence>
<feature type="domain" description="FAD dependent oxidoreductase" evidence="15">
    <location>
        <begin position="140"/>
        <end position="276"/>
    </location>
</feature>
<evidence type="ECO:0000256" key="9">
    <source>
        <dbReference type="ARBA" id="ARBA00022827"/>
    </source>
</evidence>
<keyword evidence="9" id="KW-0274">FAD</keyword>
<dbReference type="InterPro" id="IPR036188">
    <property type="entry name" value="FAD/NAD-bd_sf"/>
</dbReference>
<accession>A0A379B0W3</accession>
<dbReference type="InterPro" id="IPR006076">
    <property type="entry name" value="FAD-dep_OxRdtase"/>
</dbReference>
<keyword evidence="8 14" id="KW-0812">Transmembrane</keyword>
<dbReference type="EC" id="1.4.99.6" evidence="16"/>
<keyword evidence="5" id="KW-0813">Transport</keyword>
<comment type="cofactor">
    <cofactor evidence="1">
        <name>FAD</name>
        <dbReference type="ChEBI" id="CHEBI:57692"/>
    </cofactor>
</comment>
<evidence type="ECO:0000256" key="10">
    <source>
        <dbReference type="ARBA" id="ARBA00022989"/>
    </source>
</evidence>
<evidence type="ECO:0000256" key="6">
    <source>
        <dbReference type="ARBA" id="ARBA00022475"/>
    </source>
</evidence>
<gene>
    <name evidence="16" type="ORF">NCTC11421_03591</name>
</gene>
<dbReference type="GO" id="GO:0008718">
    <property type="term" value="F:D-amino-acid dehydrogenase activity"/>
    <property type="evidence" value="ECO:0007669"/>
    <property type="project" value="UniProtKB-ARBA"/>
</dbReference>
<comment type="similarity">
    <text evidence="3">Belongs to the alanine or glycine:cation symporter (AGCS) (TC 2.A.25) family.</text>
</comment>
<dbReference type="AlphaFoldDB" id="A0A379B0W3"/>
<evidence type="ECO:0000256" key="5">
    <source>
        <dbReference type="ARBA" id="ARBA00022448"/>
    </source>
</evidence>
<name>A0A379B0W3_NEIGO</name>
<sequence>MLPGIGGWIVTIGLIFFAYSTILGWCYYGEKCAVYVFGEKFAALYRVGYVSSVMPGTVLSLDLVWLASDTFNGLMALPNLTALLLMAKVIVNETRDFKQKSQTANCRINIRDRLNPNIQTARHIKPVLKSRRGKHESACLGAGVAGVSSVWYLAEAGHEVTVIDRTEGVAMETSFANAGQLSYGYTTPWAAPGIPTKALKRLFKSHPPLLFRPDGGLYQIEWLWRMLQNCTATRYQINKERMVRISEYSREMFRRFEAQTDMNFEGRKKGRCRFSAKPKKSKRQNKTLPFWNATACRTAV</sequence>
<feature type="transmembrane region" description="Helical" evidence="14">
    <location>
        <begin position="49"/>
        <end position="67"/>
    </location>
</feature>
<evidence type="ECO:0000256" key="4">
    <source>
        <dbReference type="ARBA" id="ARBA00009410"/>
    </source>
</evidence>
<comment type="catalytic activity">
    <reaction evidence="13">
        <text>a D-alpha-amino acid + A + H2O = a 2-oxocarboxylate + AH2 + NH4(+)</text>
        <dbReference type="Rhea" id="RHEA:18125"/>
        <dbReference type="ChEBI" id="CHEBI:13193"/>
        <dbReference type="ChEBI" id="CHEBI:15377"/>
        <dbReference type="ChEBI" id="CHEBI:17499"/>
        <dbReference type="ChEBI" id="CHEBI:28938"/>
        <dbReference type="ChEBI" id="CHEBI:35179"/>
        <dbReference type="ChEBI" id="CHEBI:59871"/>
    </reaction>
</comment>
<evidence type="ECO:0000256" key="2">
    <source>
        <dbReference type="ARBA" id="ARBA00004651"/>
    </source>
</evidence>
<dbReference type="GO" id="GO:0005283">
    <property type="term" value="F:amino acid:sodium symporter activity"/>
    <property type="evidence" value="ECO:0007669"/>
    <property type="project" value="InterPro"/>
</dbReference>